<comment type="caution">
    <text evidence="2">The sequence shown here is derived from an EMBL/GenBank/DDBJ whole genome shotgun (WGS) entry which is preliminary data.</text>
</comment>
<dbReference type="AlphaFoldDB" id="A0ABD2IVD7"/>
<dbReference type="InterPro" id="IPR006329">
    <property type="entry name" value="AMPD"/>
</dbReference>
<proteinExistence type="inferred from homology"/>
<evidence type="ECO:0000313" key="3">
    <source>
        <dbReference type="Proteomes" id="UP001620626"/>
    </source>
</evidence>
<dbReference type="EMBL" id="JBICBT010001088">
    <property type="protein sequence ID" value="KAL3083914.1"/>
    <property type="molecule type" value="Genomic_DNA"/>
</dbReference>
<dbReference type="Pfam" id="PF19326">
    <property type="entry name" value="AMP_deaminase"/>
    <property type="match status" value="1"/>
</dbReference>
<sequence length="283" mass="32578">MCTYRDALNVNFQRMCLNCEELSGVRWKTCAPLPNRFVKHCDCAVSTWSASGPDSRQPRAILSTKYPAELNQERRKGDVQPCKTMPYKTPTPSSDHWELKVLLPNYEPKFTLSRVRGIVKVMGQDGDGERIAAELEKNDITKDKFLKDYTWLNSICNEGSLKTFCHKRLRFLQTHFTQHILNNDQLENAEQRSVPHCETFARWTHTSTVTDAAMNAKHLLRFIKKKMRTDADVVVQEKDGQKVTMAQIVINTHPRVRSIRGYAQRSSGCEQHVPPLRCLQCQI</sequence>
<reference evidence="2 3" key="1">
    <citation type="submission" date="2024-10" db="EMBL/GenBank/DDBJ databases">
        <authorList>
            <person name="Kim D."/>
        </authorList>
    </citation>
    <scope>NUCLEOTIDE SEQUENCE [LARGE SCALE GENOMIC DNA]</scope>
    <source>
        <strain evidence="2">BH-2024</strain>
    </source>
</reference>
<comment type="similarity">
    <text evidence="1">Belongs to the metallo-dependent hydrolases superfamily. Adenosine and AMP deaminases family.</text>
</comment>
<protein>
    <submittedName>
        <fullName evidence="2">Uncharacterized protein</fullName>
    </submittedName>
</protein>
<gene>
    <name evidence="2" type="ORF">niasHT_036485</name>
</gene>
<dbReference type="SUPFAM" id="SSF51556">
    <property type="entry name" value="Metallo-dependent hydrolases"/>
    <property type="match status" value="1"/>
</dbReference>
<evidence type="ECO:0000313" key="2">
    <source>
        <dbReference type="EMBL" id="KAL3083914.1"/>
    </source>
</evidence>
<name>A0ABD2IVD7_9BILA</name>
<dbReference type="Proteomes" id="UP001620626">
    <property type="component" value="Unassembled WGS sequence"/>
</dbReference>
<keyword evidence="3" id="KW-1185">Reference proteome</keyword>
<dbReference type="PANTHER" id="PTHR11359">
    <property type="entry name" value="AMP DEAMINASE"/>
    <property type="match status" value="1"/>
</dbReference>
<accession>A0ABD2IVD7</accession>
<dbReference type="InterPro" id="IPR032466">
    <property type="entry name" value="Metal_Hydrolase"/>
</dbReference>
<organism evidence="2 3">
    <name type="scientific">Heterodera trifolii</name>
    <dbReference type="NCBI Taxonomy" id="157864"/>
    <lineage>
        <taxon>Eukaryota</taxon>
        <taxon>Metazoa</taxon>
        <taxon>Ecdysozoa</taxon>
        <taxon>Nematoda</taxon>
        <taxon>Chromadorea</taxon>
        <taxon>Rhabditida</taxon>
        <taxon>Tylenchina</taxon>
        <taxon>Tylenchomorpha</taxon>
        <taxon>Tylenchoidea</taxon>
        <taxon>Heteroderidae</taxon>
        <taxon>Heteroderinae</taxon>
        <taxon>Heterodera</taxon>
    </lineage>
</organism>
<dbReference type="PANTHER" id="PTHR11359:SF0">
    <property type="entry name" value="AMP DEAMINASE"/>
    <property type="match status" value="1"/>
</dbReference>
<evidence type="ECO:0000256" key="1">
    <source>
        <dbReference type="ARBA" id="ARBA00006676"/>
    </source>
</evidence>
<dbReference type="Gene3D" id="3.20.20.140">
    <property type="entry name" value="Metal-dependent hydrolases"/>
    <property type="match status" value="1"/>
</dbReference>